<accession>A0A941CNU3</accession>
<gene>
    <name evidence="2" type="ORF">KCG48_07250</name>
</gene>
<keyword evidence="3" id="KW-1185">Reference proteome</keyword>
<evidence type="ECO:0000313" key="3">
    <source>
        <dbReference type="Proteomes" id="UP000675379"/>
    </source>
</evidence>
<dbReference type="SUPFAM" id="SSF52266">
    <property type="entry name" value="SGNH hydrolase"/>
    <property type="match status" value="1"/>
</dbReference>
<protein>
    <recommendedName>
        <fullName evidence="1">SGNH hydrolase-type esterase domain-containing protein</fullName>
    </recommendedName>
</protein>
<dbReference type="RefSeq" id="WP_211800937.1">
    <property type="nucleotide sequence ID" value="NZ_JAGSCS010000008.1"/>
</dbReference>
<sequence length="225" mass="25386">MAKDNLYRVVRTMKLLIIGDSLVTGYGVPSGKAWLDLVQQGCQLSILNKGINGDTTSDVLVRFSEDVLAHRPDTVFILAGTNDALRGRTANFIYNNVLEMIRLCNENGIQPILILQPNILIEPAEKAHEDETGACTQASHTLKRYRRLIEDYCIDEHIDVIDFSKAFTEADLSIEPERYFYDGIHMTEAAHKKVADKFMYKFNVILLQRKQTGLIIKIDPLSSGK</sequence>
<feature type="domain" description="SGNH hydrolase-type esterase" evidence="1">
    <location>
        <begin position="18"/>
        <end position="192"/>
    </location>
</feature>
<comment type="caution">
    <text evidence="2">The sequence shown here is derived from an EMBL/GenBank/DDBJ whole genome shotgun (WGS) entry which is preliminary data.</text>
</comment>
<dbReference type="AlphaFoldDB" id="A0A941CNU3"/>
<proteinExistence type="predicted"/>
<dbReference type="PANTHER" id="PTHR30383:SF5">
    <property type="entry name" value="SGNH HYDROLASE-TYPE ESTERASE DOMAIN-CONTAINING PROTEIN"/>
    <property type="match status" value="1"/>
</dbReference>
<name>A0A941CNU3_9CLOT</name>
<organism evidence="2 3">
    <name type="scientific">Proteiniclasticum sediminis</name>
    <dbReference type="NCBI Taxonomy" id="2804028"/>
    <lineage>
        <taxon>Bacteria</taxon>
        <taxon>Bacillati</taxon>
        <taxon>Bacillota</taxon>
        <taxon>Clostridia</taxon>
        <taxon>Eubacteriales</taxon>
        <taxon>Clostridiaceae</taxon>
        <taxon>Proteiniclasticum</taxon>
    </lineage>
</organism>
<dbReference type="InterPro" id="IPR051532">
    <property type="entry name" value="Ester_Hydrolysis_Enzymes"/>
</dbReference>
<dbReference type="InterPro" id="IPR036514">
    <property type="entry name" value="SGNH_hydro_sf"/>
</dbReference>
<dbReference type="Proteomes" id="UP000675379">
    <property type="component" value="Unassembled WGS sequence"/>
</dbReference>
<dbReference type="PANTHER" id="PTHR30383">
    <property type="entry name" value="THIOESTERASE 1/PROTEASE 1/LYSOPHOSPHOLIPASE L1"/>
    <property type="match status" value="1"/>
</dbReference>
<dbReference type="Pfam" id="PF13472">
    <property type="entry name" value="Lipase_GDSL_2"/>
    <property type="match status" value="1"/>
</dbReference>
<evidence type="ECO:0000259" key="1">
    <source>
        <dbReference type="Pfam" id="PF13472"/>
    </source>
</evidence>
<dbReference type="EMBL" id="JAGSCS010000008">
    <property type="protein sequence ID" value="MBR0576136.1"/>
    <property type="molecule type" value="Genomic_DNA"/>
</dbReference>
<dbReference type="Gene3D" id="3.40.50.1110">
    <property type="entry name" value="SGNH hydrolase"/>
    <property type="match status" value="1"/>
</dbReference>
<evidence type="ECO:0000313" key="2">
    <source>
        <dbReference type="EMBL" id="MBR0576136.1"/>
    </source>
</evidence>
<reference evidence="2" key="1">
    <citation type="submission" date="2021-04" db="EMBL/GenBank/DDBJ databases">
        <title>Proteiniclasticum sedimins sp. nov., an obligate anaerobic bacterium isolated from anaerobic sludge.</title>
        <authorList>
            <person name="Liu J."/>
        </authorList>
    </citation>
    <scope>NUCLEOTIDE SEQUENCE</scope>
    <source>
        <strain evidence="2">BAD-10</strain>
    </source>
</reference>
<dbReference type="InterPro" id="IPR013830">
    <property type="entry name" value="SGNH_hydro"/>
</dbReference>
<dbReference type="GO" id="GO:0004622">
    <property type="term" value="F:phosphatidylcholine lysophospholipase activity"/>
    <property type="evidence" value="ECO:0007669"/>
    <property type="project" value="TreeGrafter"/>
</dbReference>